<sequence>MSDNSHVLEVIQGVIARHCLTTDSDVAITLINKLQCNYICLQVSPEQMITQCEAFILPSLSQAKSSFVLTVEANLQGININYWVDANPNMHTIDIHGLLATREPVSYDDIKKQHLTVQSHKSDIIENLNFLSEVTEQNYGFNFLSSGEQNHEQLTISDMRQLSGQVLLNSLSTASATDNTIKLCSFDALSDLQEHQLSTQAILAWPFFDTDLIAVMSTLQAQSRLSVLVADDSLPSQVATKVMLEMLGCSVTCAENGSSALLIAQQESFDLLLLDERMPGMFGSDVAQQLNKQNTPNNETPKVILTGITEEQEIAQLFDKGVTHYLQKPVTKAVLEEFIKPWQAA</sequence>
<organism evidence="4 5">
    <name type="scientific">Pseudoalteromonas espejiana</name>
    <dbReference type="NCBI Taxonomy" id="28107"/>
    <lineage>
        <taxon>Bacteria</taxon>
        <taxon>Pseudomonadati</taxon>
        <taxon>Pseudomonadota</taxon>
        <taxon>Gammaproteobacteria</taxon>
        <taxon>Alteromonadales</taxon>
        <taxon>Pseudoalteromonadaceae</taxon>
        <taxon>Pseudoalteromonas</taxon>
    </lineage>
</organism>
<dbReference type="InterPro" id="IPR050595">
    <property type="entry name" value="Bact_response_regulator"/>
</dbReference>
<evidence type="ECO:0000256" key="2">
    <source>
        <dbReference type="PROSITE-ProRule" id="PRU00169"/>
    </source>
</evidence>
<dbReference type="SMART" id="SM00448">
    <property type="entry name" value="REC"/>
    <property type="match status" value="1"/>
</dbReference>
<dbReference type="PANTHER" id="PTHR44591:SF3">
    <property type="entry name" value="RESPONSE REGULATORY DOMAIN-CONTAINING PROTEIN"/>
    <property type="match status" value="1"/>
</dbReference>
<keyword evidence="5" id="KW-1185">Reference proteome</keyword>
<dbReference type="PROSITE" id="PS50110">
    <property type="entry name" value="RESPONSE_REGULATORY"/>
    <property type="match status" value="1"/>
</dbReference>
<dbReference type="PANTHER" id="PTHR44591">
    <property type="entry name" value="STRESS RESPONSE REGULATOR PROTEIN 1"/>
    <property type="match status" value="1"/>
</dbReference>
<dbReference type="InterPro" id="IPR011006">
    <property type="entry name" value="CheY-like_superfamily"/>
</dbReference>
<keyword evidence="1 2" id="KW-0597">Phosphoprotein</keyword>
<evidence type="ECO:0000313" key="5">
    <source>
        <dbReference type="Proteomes" id="UP000321419"/>
    </source>
</evidence>
<reference evidence="4 5" key="1">
    <citation type="submission" date="2019-07" db="EMBL/GenBank/DDBJ databases">
        <title>Whole genome shotgun sequence of Pseudoalteromonas espejiana NBRC 102222.</title>
        <authorList>
            <person name="Hosoyama A."/>
            <person name="Uohara A."/>
            <person name="Ohji S."/>
            <person name="Ichikawa N."/>
        </authorList>
    </citation>
    <scope>NUCLEOTIDE SEQUENCE [LARGE SCALE GENOMIC DNA]</scope>
    <source>
        <strain evidence="4 5">NBRC 102222</strain>
    </source>
</reference>
<protein>
    <recommendedName>
        <fullName evidence="3">Response regulatory domain-containing protein</fullName>
    </recommendedName>
</protein>
<feature type="domain" description="Response regulatory" evidence="3">
    <location>
        <begin position="226"/>
        <end position="343"/>
    </location>
</feature>
<feature type="modified residue" description="4-aspartylphosphate" evidence="2">
    <location>
        <position position="275"/>
    </location>
</feature>
<evidence type="ECO:0000256" key="1">
    <source>
        <dbReference type="ARBA" id="ARBA00022553"/>
    </source>
</evidence>
<dbReference type="AlphaFoldDB" id="A0A510Y020"/>
<proteinExistence type="predicted"/>
<evidence type="ECO:0000259" key="3">
    <source>
        <dbReference type="PROSITE" id="PS50110"/>
    </source>
</evidence>
<dbReference type="CDD" id="cd17546">
    <property type="entry name" value="REC_hyHK_CKI1_RcsC-like"/>
    <property type="match status" value="1"/>
</dbReference>
<dbReference type="OrthoDB" id="9796655at2"/>
<dbReference type="InterPro" id="IPR001789">
    <property type="entry name" value="Sig_transdc_resp-reg_receiver"/>
</dbReference>
<dbReference type="GO" id="GO:0000160">
    <property type="term" value="P:phosphorelay signal transduction system"/>
    <property type="evidence" value="ECO:0007669"/>
    <property type="project" value="InterPro"/>
</dbReference>
<gene>
    <name evidence="4" type="ORF">PES01_30560</name>
</gene>
<dbReference type="Pfam" id="PF00072">
    <property type="entry name" value="Response_reg"/>
    <property type="match status" value="1"/>
</dbReference>
<dbReference type="Proteomes" id="UP000321419">
    <property type="component" value="Unassembled WGS sequence"/>
</dbReference>
<evidence type="ECO:0000313" key="4">
    <source>
        <dbReference type="EMBL" id="GEK56211.1"/>
    </source>
</evidence>
<dbReference type="Gene3D" id="3.40.50.2300">
    <property type="match status" value="1"/>
</dbReference>
<accession>A0A510Y020</accession>
<name>A0A510Y020_9GAMM</name>
<dbReference type="EMBL" id="BJUM01000034">
    <property type="protein sequence ID" value="GEK56211.1"/>
    <property type="molecule type" value="Genomic_DNA"/>
</dbReference>
<dbReference type="RefSeq" id="WP_089347156.1">
    <property type="nucleotide sequence ID" value="NZ_BJUM01000034.1"/>
</dbReference>
<comment type="caution">
    <text evidence="4">The sequence shown here is derived from an EMBL/GenBank/DDBJ whole genome shotgun (WGS) entry which is preliminary data.</text>
</comment>
<dbReference type="SUPFAM" id="SSF52172">
    <property type="entry name" value="CheY-like"/>
    <property type="match status" value="1"/>
</dbReference>